<dbReference type="EMBL" id="VSSQ01005030">
    <property type="protein sequence ID" value="MPM27578.1"/>
    <property type="molecule type" value="Genomic_DNA"/>
</dbReference>
<proteinExistence type="predicted"/>
<sequence length="95" mass="10657">MFDLSIDDIRNMTSASKRAEDRFACQRTAQPTGRHCLLFADTVYAVSVFALFCLLVSAVVVYYLHVQVTVIVYAVLILSLLAAWLAYYNNNIMSA</sequence>
<comment type="caution">
    <text evidence="2">The sequence shown here is derived from an EMBL/GenBank/DDBJ whole genome shotgun (WGS) entry which is preliminary data.</text>
</comment>
<keyword evidence="1" id="KW-0812">Transmembrane</keyword>
<evidence type="ECO:0000256" key="1">
    <source>
        <dbReference type="SAM" id="Phobius"/>
    </source>
</evidence>
<feature type="transmembrane region" description="Helical" evidence="1">
    <location>
        <begin position="70"/>
        <end position="88"/>
    </location>
</feature>
<organism evidence="2">
    <name type="scientific">bioreactor metagenome</name>
    <dbReference type="NCBI Taxonomy" id="1076179"/>
    <lineage>
        <taxon>unclassified sequences</taxon>
        <taxon>metagenomes</taxon>
        <taxon>ecological metagenomes</taxon>
    </lineage>
</organism>
<accession>A0A644YHV7</accession>
<protein>
    <submittedName>
        <fullName evidence="2">Uncharacterized protein</fullName>
    </submittedName>
</protein>
<keyword evidence="1" id="KW-0472">Membrane</keyword>
<dbReference type="AlphaFoldDB" id="A0A644YHV7"/>
<feature type="transmembrane region" description="Helical" evidence="1">
    <location>
        <begin position="43"/>
        <end position="64"/>
    </location>
</feature>
<name>A0A644YHV7_9ZZZZ</name>
<keyword evidence="1" id="KW-1133">Transmembrane helix</keyword>
<gene>
    <name evidence="2" type="ORF">SDC9_74091</name>
</gene>
<evidence type="ECO:0000313" key="2">
    <source>
        <dbReference type="EMBL" id="MPM27578.1"/>
    </source>
</evidence>
<reference evidence="2" key="1">
    <citation type="submission" date="2019-08" db="EMBL/GenBank/DDBJ databases">
        <authorList>
            <person name="Kucharzyk K."/>
            <person name="Murdoch R.W."/>
            <person name="Higgins S."/>
            <person name="Loffler F."/>
        </authorList>
    </citation>
    <scope>NUCLEOTIDE SEQUENCE</scope>
</reference>